<sequence>MDFLMKHKTGARNRMDGKRMKPRIIVPLISAATVGALAVGGAVFMRAASQDDERSTSAAGQPSALSGRASGDNPAQWHLPIEAYMPTEKQRHLMAGARDGLIDACMKEAGHEEWTPAPDLPALGGKSLVDWRYGIHDANLAAARGYKPAAGEQEAYDRAAEDGAVDSAGGDETALKGCAEKADGTAPAAQRAGLVQQISGDSFEGSMKDPAVVEAFGKWSACMAKKGYTYKKPMDANDDVRFADPYHVSSEEKETAKADISCRDQNHVQQTWFDAEVTLQESAIKKNQKALNEVKKANDAAVARASSAVHG</sequence>
<feature type="region of interest" description="Disordered" evidence="1">
    <location>
        <begin position="49"/>
        <end position="73"/>
    </location>
</feature>
<organism evidence="2 3">
    <name type="scientific">Streptomyces mooreae</name>
    <dbReference type="NCBI Taxonomy" id="3075523"/>
    <lineage>
        <taxon>Bacteria</taxon>
        <taxon>Bacillati</taxon>
        <taxon>Actinomycetota</taxon>
        <taxon>Actinomycetes</taxon>
        <taxon>Kitasatosporales</taxon>
        <taxon>Streptomycetaceae</taxon>
        <taxon>Streptomyces</taxon>
    </lineage>
</organism>
<dbReference type="Proteomes" id="UP001180551">
    <property type="component" value="Unassembled WGS sequence"/>
</dbReference>
<reference evidence="2" key="1">
    <citation type="submission" date="2024-05" db="EMBL/GenBank/DDBJ databases">
        <title>30 novel species of actinomycetes from the DSMZ collection.</title>
        <authorList>
            <person name="Nouioui I."/>
        </authorList>
    </citation>
    <scope>NUCLEOTIDE SEQUENCE</scope>
    <source>
        <strain evidence="2">DSM 41527</strain>
    </source>
</reference>
<comment type="caution">
    <text evidence="2">The sequence shown here is derived from an EMBL/GenBank/DDBJ whole genome shotgun (WGS) entry which is preliminary data.</text>
</comment>
<dbReference type="EMBL" id="JAVRFE010000018">
    <property type="protein sequence ID" value="MDT0457229.1"/>
    <property type="molecule type" value="Genomic_DNA"/>
</dbReference>
<accession>A0ABU2T8H2</accession>
<protein>
    <recommendedName>
        <fullName evidence="4">Secreted protein</fullName>
    </recommendedName>
</protein>
<keyword evidence="3" id="KW-1185">Reference proteome</keyword>
<evidence type="ECO:0000313" key="3">
    <source>
        <dbReference type="Proteomes" id="UP001180551"/>
    </source>
</evidence>
<evidence type="ECO:0008006" key="4">
    <source>
        <dbReference type="Google" id="ProtNLM"/>
    </source>
</evidence>
<evidence type="ECO:0000256" key="1">
    <source>
        <dbReference type="SAM" id="MobiDB-lite"/>
    </source>
</evidence>
<dbReference type="RefSeq" id="WP_311624373.1">
    <property type="nucleotide sequence ID" value="NZ_JAVRFE010000018.1"/>
</dbReference>
<evidence type="ECO:0000313" key="2">
    <source>
        <dbReference type="EMBL" id="MDT0457229.1"/>
    </source>
</evidence>
<gene>
    <name evidence="2" type="ORF">RM550_16020</name>
</gene>
<name>A0ABU2T8H2_9ACTN</name>
<proteinExistence type="predicted"/>